<keyword evidence="3" id="KW-1133">Transmembrane helix</keyword>
<evidence type="ECO:0000313" key="6">
    <source>
        <dbReference type="EMBL" id="CAI5791199.1"/>
    </source>
</evidence>
<dbReference type="Proteomes" id="UP001178461">
    <property type="component" value="Chromosome 13"/>
</dbReference>
<dbReference type="SUPFAM" id="SSF53822">
    <property type="entry name" value="Periplasmic binding protein-like I"/>
    <property type="match status" value="1"/>
</dbReference>
<comment type="subcellular location">
    <subcellularLocation>
        <location evidence="1">Membrane</location>
    </subcellularLocation>
</comment>
<evidence type="ECO:0000256" key="1">
    <source>
        <dbReference type="ARBA" id="ARBA00004370"/>
    </source>
</evidence>
<evidence type="ECO:0000256" key="2">
    <source>
        <dbReference type="ARBA" id="ARBA00022692"/>
    </source>
</evidence>
<dbReference type="InterPro" id="IPR001828">
    <property type="entry name" value="ANF_lig-bd_rcpt"/>
</dbReference>
<protein>
    <submittedName>
        <fullName evidence="6">G_PROTEIN_RECEP_F3_4 domain-containing protein</fullName>
    </submittedName>
</protein>
<keyword evidence="4" id="KW-0472">Membrane</keyword>
<proteinExistence type="predicted"/>
<evidence type="ECO:0000256" key="3">
    <source>
        <dbReference type="ARBA" id="ARBA00022989"/>
    </source>
</evidence>
<dbReference type="PANTHER" id="PTHR24061">
    <property type="entry name" value="CALCIUM-SENSING RECEPTOR-RELATED"/>
    <property type="match status" value="1"/>
</dbReference>
<organism evidence="6 7">
    <name type="scientific">Podarcis lilfordi</name>
    <name type="common">Lilford's wall lizard</name>
    <dbReference type="NCBI Taxonomy" id="74358"/>
    <lineage>
        <taxon>Eukaryota</taxon>
        <taxon>Metazoa</taxon>
        <taxon>Chordata</taxon>
        <taxon>Craniata</taxon>
        <taxon>Vertebrata</taxon>
        <taxon>Euteleostomi</taxon>
        <taxon>Lepidosauria</taxon>
        <taxon>Squamata</taxon>
        <taxon>Bifurcata</taxon>
        <taxon>Unidentata</taxon>
        <taxon>Episquamata</taxon>
        <taxon>Laterata</taxon>
        <taxon>Lacertibaenia</taxon>
        <taxon>Lacertidae</taxon>
        <taxon>Podarcis</taxon>
    </lineage>
</organism>
<dbReference type="InterPro" id="IPR028082">
    <property type="entry name" value="Peripla_BP_I"/>
</dbReference>
<dbReference type="AlphaFoldDB" id="A0AA35PK90"/>
<dbReference type="GO" id="GO:0005886">
    <property type="term" value="C:plasma membrane"/>
    <property type="evidence" value="ECO:0007669"/>
    <property type="project" value="TreeGrafter"/>
</dbReference>
<dbReference type="Pfam" id="PF01094">
    <property type="entry name" value="ANF_receptor"/>
    <property type="match status" value="1"/>
</dbReference>
<feature type="non-terminal residue" evidence="6">
    <location>
        <position position="1"/>
    </location>
</feature>
<keyword evidence="7" id="KW-1185">Reference proteome</keyword>
<keyword evidence="2" id="KW-0812">Transmembrane</keyword>
<dbReference type="Gene3D" id="3.40.50.2300">
    <property type="match status" value="2"/>
</dbReference>
<accession>A0AA35PK90</accession>
<sequence length="167" mass="19199">VKEFHHFLLNLNPHSEADGFIRLFWQQAFGCQFLDVETEEGSCTGEEKLESLPGAFFEMQMTSQSYSIYNAVYAVAHALHAMFVKEHTFSLLQPFLRNILFNNSAGTLCFFNEKRELEGGFDIINWVTFPNKSFLRVKVGKMDPQAPLGSDFSIDEKSITWHQSFNQ</sequence>
<evidence type="ECO:0000313" key="7">
    <source>
        <dbReference type="Proteomes" id="UP001178461"/>
    </source>
</evidence>
<dbReference type="InterPro" id="IPR000068">
    <property type="entry name" value="GPCR_3_Ca_sens_rcpt-rel"/>
</dbReference>
<evidence type="ECO:0000259" key="5">
    <source>
        <dbReference type="Pfam" id="PF01094"/>
    </source>
</evidence>
<dbReference type="PANTHER" id="PTHR24061:SF599">
    <property type="entry name" value="G-PROTEIN COUPLED RECEPTORS FAMILY 3 PROFILE DOMAIN-CONTAINING PROTEIN"/>
    <property type="match status" value="1"/>
</dbReference>
<evidence type="ECO:0000256" key="4">
    <source>
        <dbReference type="ARBA" id="ARBA00023136"/>
    </source>
</evidence>
<dbReference type="GO" id="GO:0004930">
    <property type="term" value="F:G protein-coupled receptor activity"/>
    <property type="evidence" value="ECO:0007669"/>
    <property type="project" value="InterPro"/>
</dbReference>
<feature type="domain" description="Receptor ligand binding region" evidence="5">
    <location>
        <begin position="53"/>
        <end position="127"/>
    </location>
</feature>
<reference evidence="6" key="1">
    <citation type="submission" date="2022-12" db="EMBL/GenBank/DDBJ databases">
        <authorList>
            <person name="Alioto T."/>
            <person name="Alioto T."/>
            <person name="Gomez Garrido J."/>
        </authorList>
    </citation>
    <scope>NUCLEOTIDE SEQUENCE</scope>
</reference>
<name>A0AA35PK90_9SAUR</name>
<feature type="non-terminal residue" evidence="6">
    <location>
        <position position="167"/>
    </location>
</feature>
<gene>
    <name evidence="6" type="ORF">PODLI_1B027478</name>
</gene>
<dbReference type="EMBL" id="OX395138">
    <property type="protein sequence ID" value="CAI5791199.1"/>
    <property type="molecule type" value="Genomic_DNA"/>
</dbReference>